<proteinExistence type="inferred from homology"/>
<keyword evidence="4" id="KW-0346">Stress response</keyword>
<keyword evidence="3 6" id="KW-0067">ATP-binding</keyword>
<dbReference type="Gene3D" id="3.30.420.40">
    <property type="match status" value="2"/>
</dbReference>
<comment type="similarity">
    <text evidence="1 6">Belongs to the heat shock protein 70 family.</text>
</comment>
<keyword evidence="5" id="KW-0143">Chaperone</keyword>
<dbReference type="PRINTS" id="PR00301">
    <property type="entry name" value="HEATSHOCK70"/>
</dbReference>
<dbReference type="AlphaFoldDB" id="A0A9Q5WAR7"/>
<dbReference type="PANTHER" id="PTHR19375">
    <property type="entry name" value="HEAT SHOCK PROTEIN 70KDA"/>
    <property type="match status" value="1"/>
</dbReference>
<evidence type="ECO:0000256" key="2">
    <source>
        <dbReference type="ARBA" id="ARBA00022741"/>
    </source>
</evidence>
<evidence type="ECO:0000313" key="8">
    <source>
        <dbReference type="Proteomes" id="UP000190056"/>
    </source>
</evidence>
<comment type="caution">
    <text evidence="7">The sequence shown here is derived from an EMBL/GenBank/DDBJ whole genome shotgun (WGS) entry which is preliminary data.</text>
</comment>
<dbReference type="Pfam" id="PF00012">
    <property type="entry name" value="HSP70"/>
    <property type="match status" value="1"/>
</dbReference>
<dbReference type="GO" id="GO:0005524">
    <property type="term" value="F:ATP binding"/>
    <property type="evidence" value="ECO:0007669"/>
    <property type="project" value="UniProtKB-KW"/>
</dbReference>
<evidence type="ECO:0000256" key="6">
    <source>
        <dbReference type="RuleBase" id="RU003322"/>
    </source>
</evidence>
<name>A0A9Q5WAR7_9CYAN</name>
<sequence>MTTVAIDFGTSNTIVSIIEPHNQQPKSLKIPQSRIFQTSNGEVPVIPSLLFFSNSNGNSQIYIGEQVRSRKLGLNKQFPPERLFKRFKRDLAADFQPPGRTIDNEHYDSPRVSSIFIRQIWDEIKKLKITPKHLVFTVPVGAFERYLDWFRELGENLGIDRVSVIDESTAAALGYAINEPGKLILVVDFGGGTLDLSLVRTVVKERGELRAEVVAKSEAYVGGEDIDNWIIEDYLRNKGLGKEGVNKIAHQNLLEIAERIKIKLSLENEAKEGWFDEQTFTSHEIKVNRDKLENILENNQFLPQLRNSLDEIVMIALEKGIRKGDIERILLVGGSCLIPAVQQLVKSYFGPDKVRLEKPFEAVCHGALAIEKIKNIDDFLRHTYAIRIWSPQKQGYTYHTIFEKGTKYPCKSREWLTLQVANEGQKEIRLDLGEIGDISHAEVTFDERGRMTTILVSEETYRSLDINYDKTCLARLDPVGILGSDRIKVLFEVNSSRILVATVKDLLTGEILADRKEIYRM</sequence>
<dbReference type="EMBL" id="MTPU01000017">
    <property type="protein sequence ID" value="OPH10633.1"/>
    <property type="molecule type" value="Genomic_DNA"/>
</dbReference>
<dbReference type="InterPro" id="IPR043129">
    <property type="entry name" value="ATPase_NBD"/>
</dbReference>
<dbReference type="Proteomes" id="UP000190056">
    <property type="component" value="Unassembled WGS sequence"/>
</dbReference>
<keyword evidence="2 6" id="KW-0547">Nucleotide-binding</keyword>
<evidence type="ECO:0000256" key="4">
    <source>
        <dbReference type="ARBA" id="ARBA00023016"/>
    </source>
</evidence>
<dbReference type="PROSITE" id="PS00329">
    <property type="entry name" value="HSP70_2"/>
    <property type="match status" value="1"/>
</dbReference>
<gene>
    <name evidence="7" type="ORF">CENA302_02985</name>
</gene>
<reference evidence="7 8" key="1">
    <citation type="submission" date="2017-01" db="EMBL/GenBank/DDBJ databases">
        <authorList>
            <person name="Abreu V.A."/>
            <person name="Popin R.V."/>
            <person name="Rigonato J."/>
            <person name="Andreote A.P."/>
            <person name="Schaker P.C."/>
            <person name="Hoff-Risseti C."/>
            <person name="Alvarenga D.O."/>
            <person name="Varani A.M."/>
            <person name="Fiore M.F."/>
        </authorList>
    </citation>
    <scope>NUCLEOTIDE SEQUENCE [LARGE SCALE GENOMIC DNA]</scope>
    <source>
        <strain evidence="7 8">CENA302</strain>
    </source>
</reference>
<dbReference type="InterPro" id="IPR018181">
    <property type="entry name" value="Heat_shock_70_CS"/>
</dbReference>
<evidence type="ECO:0000256" key="1">
    <source>
        <dbReference type="ARBA" id="ARBA00007381"/>
    </source>
</evidence>
<accession>A0A9Q5WAR7</accession>
<dbReference type="InterPro" id="IPR013126">
    <property type="entry name" value="Hsp_70_fam"/>
</dbReference>
<dbReference type="GO" id="GO:0140662">
    <property type="term" value="F:ATP-dependent protein folding chaperone"/>
    <property type="evidence" value="ECO:0007669"/>
    <property type="project" value="InterPro"/>
</dbReference>
<protein>
    <submittedName>
        <fullName evidence="7">Molecular chaperone DnaK</fullName>
    </submittedName>
</protein>
<dbReference type="Gene3D" id="3.90.640.10">
    <property type="entry name" value="Actin, Chain A, domain 4"/>
    <property type="match status" value="1"/>
</dbReference>
<dbReference type="RefSeq" id="WP_079290601.1">
    <property type="nucleotide sequence ID" value="NZ_MTPU01000017.1"/>
</dbReference>
<evidence type="ECO:0000256" key="3">
    <source>
        <dbReference type="ARBA" id="ARBA00022840"/>
    </source>
</evidence>
<evidence type="ECO:0000256" key="5">
    <source>
        <dbReference type="ARBA" id="ARBA00023186"/>
    </source>
</evidence>
<organism evidence="7 8">
    <name type="scientific">Cylindrospermopsis raciborskii CENA302</name>
    <dbReference type="NCBI Taxonomy" id="1170768"/>
    <lineage>
        <taxon>Bacteria</taxon>
        <taxon>Bacillati</taxon>
        <taxon>Cyanobacteriota</taxon>
        <taxon>Cyanophyceae</taxon>
        <taxon>Nostocales</taxon>
        <taxon>Aphanizomenonaceae</taxon>
        <taxon>Cylindrospermopsis</taxon>
    </lineage>
</organism>
<dbReference type="SUPFAM" id="SSF53067">
    <property type="entry name" value="Actin-like ATPase domain"/>
    <property type="match status" value="2"/>
</dbReference>
<evidence type="ECO:0000313" key="7">
    <source>
        <dbReference type="EMBL" id="OPH10633.1"/>
    </source>
</evidence>